<protein>
    <submittedName>
        <fullName evidence="1">Uncharacterized protein</fullName>
    </submittedName>
</protein>
<evidence type="ECO:0000313" key="2">
    <source>
        <dbReference type="Proteomes" id="UP001059607"/>
    </source>
</evidence>
<gene>
    <name evidence="1" type="ORF">NK667_14015</name>
</gene>
<dbReference type="EMBL" id="CP101125">
    <property type="protein sequence ID" value="UTO17414.1"/>
    <property type="molecule type" value="Genomic_DNA"/>
</dbReference>
<dbReference type="Proteomes" id="UP001059607">
    <property type="component" value="Chromosome"/>
</dbReference>
<evidence type="ECO:0000313" key="1">
    <source>
        <dbReference type="EMBL" id="UTO17414.1"/>
    </source>
</evidence>
<sequence length="230" mass="25621">MPLGHWGTEMKKQNFNEITYLGKYPVLVQWCTQNGKDFTLPQSTIDYNNLTAGEKTAAETRFLATTAGNCGELANYFLELTGAKYTPGGVPIDHIEHVLTQQPSGVFRIHLGKAHTFIGIKSTDASCQIELLQAWQGEYTIDDWLKRGNNVFTVAEFITTLKDINDAVKFSTASKSLCEVNSKGKLKAPQKVSCFGFKSIDASLIKTCFSLKTLYDGHTESKADKYEWPM</sequence>
<organism evidence="1 2">
    <name type="scientific">Pseudomonas nunensis</name>
    <dbReference type="NCBI Taxonomy" id="2961896"/>
    <lineage>
        <taxon>Bacteria</taxon>
        <taxon>Pseudomonadati</taxon>
        <taxon>Pseudomonadota</taxon>
        <taxon>Gammaproteobacteria</taxon>
        <taxon>Pseudomonadales</taxon>
        <taxon>Pseudomonadaceae</taxon>
        <taxon>Pseudomonas</taxon>
    </lineage>
</organism>
<accession>A0ABY5EP61</accession>
<reference evidence="1" key="1">
    <citation type="submission" date="2022-07" db="EMBL/GenBank/DDBJ databases">
        <title>Pseudomonas nunamit sp. nov. an antifungal species isolated from Greenland.</title>
        <authorList>
            <person name="Ntana F."/>
            <person name="Hennessy R.C."/>
            <person name="Zervas A."/>
            <person name="Stougaard P."/>
        </authorList>
    </citation>
    <scope>NUCLEOTIDE SEQUENCE</scope>
    <source>
        <strain evidence="1">In5</strain>
    </source>
</reference>
<name>A0ABY5EP61_9PSED</name>
<dbReference type="RefSeq" id="WP_054615127.1">
    <property type="nucleotide sequence ID" value="NZ_CP101125.1"/>
</dbReference>
<keyword evidence="2" id="KW-1185">Reference proteome</keyword>
<proteinExistence type="predicted"/>